<evidence type="ECO:0000313" key="1">
    <source>
        <dbReference type="EMBL" id="KAK3079567.1"/>
    </source>
</evidence>
<keyword evidence="2" id="KW-1185">Reference proteome</keyword>
<comment type="caution">
    <text evidence="1">The sequence shown here is derived from an EMBL/GenBank/DDBJ whole genome shotgun (WGS) entry which is preliminary data.</text>
</comment>
<accession>A0ACC3DSN8</accession>
<dbReference type="EMBL" id="JAWDJW010001062">
    <property type="protein sequence ID" value="KAK3079567.1"/>
    <property type="molecule type" value="Genomic_DNA"/>
</dbReference>
<dbReference type="Proteomes" id="UP001186974">
    <property type="component" value="Unassembled WGS sequence"/>
</dbReference>
<gene>
    <name evidence="1" type="ORF">LTS18_004533</name>
</gene>
<sequence length="428" mass="47159">MTTTQMLHDATNQSSTAVLDASETRRAYTIFQQIGAGGCGSVWAWHDVHEVIKCQDAAASSITGRSLRNEYDMHLRVLKSLEKVMAAGVLDDAPNRIVVPGCYWYKDADDRWSGGQELLGREGGKALGNCDILCSERIRPLPQRIRGGLVGAFCPEEVGERVMESVGDQDCLVKVYLGQRSRDDSHERGEFTCRDFPIYLDLMEELGLDVHGYASVMADVLAMMHWSARVDAAGVEFVLGMHSVSDEAAASSWQCHPTEDSSASSGRQISTEKLHHVAELGALLRGEDIAMHLLDFDQVATIPMTPQGVDLAVEAFFLNGAYYPRPSHKGLEREVWTTFRERYLHTSLRIVEADHEAHTNLLAWLGPLGGKPADLLACGFDERLGLPEMFVRKVEEGLYEREARRGLVGFGATLSEHAGGVKEVLDAV</sequence>
<proteinExistence type="predicted"/>
<reference evidence="1" key="1">
    <citation type="submission" date="2024-09" db="EMBL/GenBank/DDBJ databases">
        <title>Black Yeasts Isolated from many extreme environments.</title>
        <authorList>
            <person name="Coleine C."/>
            <person name="Stajich J.E."/>
            <person name="Selbmann L."/>
        </authorList>
    </citation>
    <scope>NUCLEOTIDE SEQUENCE</scope>
    <source>
        <strain evidence="1">CCFEE 5737</strain>
    </source>
</reference>
<name>A0ACC3DSN8_9PEZI</name>
<organism evidence="1 2">
    <name type="scientific">Coniosporium uncinatum</name>
    <dbReference type="NCBI Taxonomy" id="93489"/>
    <lineage>
        <taxon>Eukaryota</taxon>
        <taxon>Fungi</taxon>
        <taxon>Dikarya</taxon>
        <taxon>Ascomycota</taxon>
        <taxon>Pezizomycotina</taxon>
        <taxon>Dothideomycetes</taxon>
        <taxon>Dothideomycetes incertae sedis</taxon>
        <taxon>Coniosporium</taxon>
    </lineage>
</organism>
<evidence type="ECO:0000313" key="2">
    <source>
        <dbReference type="Proteomes" id="UP001186974"/>
    </source>
</evidence>
<protein>
    <submittedName>
        <fullName evidence="1">Uncharacterized protein</fullName>
    </submittedName>
</protein>